<protein>
    <submittedName>
        <fullName evidence="1">Uncharacterized protein</fullName>
    </submittedName>
</protein>
<keyword evidence="2" id="KW-1185">Reference proteome</keyword>
<gene>
    <name evidence="1" type="ORF">T02_11767</name>
</gene>
<sequence>MDPQEQQSLDGPSFRLTSKLCLFSCVLQLVTWVF</sequence>
<name>A0A0V1KHT3_9BILA</name>
<comment type="caution">
    <text evidence="1">The sequence shown here is derived from an EMBL/GenBank/DDBJ whole genome shotgun (WGS) entry which is preliminary data.</text>
</comment>
<evidence type="ECO:0000313" key="2">
    <source>
        <dbReference type="Proteomes" id="UP000054721"/>
    </source>
</evidence>
<reference evidence="1 2" key="1">
    <citation type="submission" date="2015-05" db="EMBL/GenBank/DDBJ databases">
        <title>Evolution of Trichinella species and genotypes.</title>
        <authorList>
            <person name="Korhonen P.K."/>
            <person name="Edoardo P."/>
            <person name="Giuseppe L.R."/>
            <person name="Gasser R.B."/>
        </authorList>
    </citation>
    <scope>NUCLEOTIDE SEQUENCE [LARGE SCALE GENOMIC DNA]</scope>
    <source>
        <strain evidence="1">ISS10</strain>
    </source>
</reference>
<dbReference type="Proteomes" id="UP000054721">
    <property type="component" value="Unassembled WGS sequence"/>
</dbReference>
<proteinExistence type="predicted"/>
<evidence type="ECO:0000313" key="1">
    <source>
        <dbReference type="EMBL" id="KRZ46756.1"/>
    </source>
</evidence>
<organism evidence="1 2">
    <name type="scientific">Trichinella nativa</name>
    <dbReference type="NCBI Taxonomy" id="6335"/>
    <lineage>
        <taxon>Eukaryota</taxon>
        <taxon>Metazoa</taxon>
        <taxon>Ecdysozoa</taxon>
        <taxon>Nematoda</taxon>
        <taxon>Enoplea</taxon>
        <taxon>Dorylaimia</taxon>
        <taxon>Trichinellida</taxon>
        <taxon>Trichinellidae</taxon>
        <taxon>Trichinella</taxon>
    </lineage>
</organism>
<dbReference type="AlphaFoldDB" id="A0A0V1KHT3"/>
<dbReference type="EMBL" id="JYDW01002319">
    <property type="protein sequence ID" value="KRZ46756.1"/>
    <property type="molecule type" value="Genomic_DNA"/>
</dbReference>
<accession>A0A0V1KHT3</accession>